<dbReference type="Proteomes" id="UP000004947">
    <property type="component" value="Unassembled WGS sequence"/>
</dbReference>
<dbReference type="RefSeq" id="WP_007281177.1">
    <property type="nucleotide sequence ID" value="NZ_ABCK01000039.1"/>
</dbReference>
<evidence type="ECO:0000313" key="2">
    <source>
        <dbReference type="Proteomes" id="UP000004947"/>
    </source>
</evidence>
<organism evidence="1 2">
    <name type="scientific">Lentisphaera araneosa HTCC2155</name>
    <dbReference type="NCBI Taxonomy" id="313628"/>
    <lineage>
        <taxon>Bacteria</taxon>
        <taxon>Pseudomonadati</taxon>
        <taxon>Lentisphaerota</taxon>
        <taxon>Lentisphaeria</taxon>
        <taxon>Lentisphaerales</taxon>
        <taxon>Lentisphaeraceae</taxon>
        <taxon>Lentisphaera</taxon>
    </lineage>
</organism>
<evidence type="ECO:0000313" key="1">
    <source>
        <dbReference type="EMBL" id="EDM25009.1"/>
    </source>
</evidence>
<dbReference type="EMBL" id="ABCK01000039">
    <property type="protein sequence ID" value="EDM25009.1"/>
    <property type="molecule type" value="Genomic_DNA"/>
</dbReference>
<name>A6DTM9_9BACT</name>
<reference evidence="1 2" key="1">
    <citation type="journal article" date="2010" name="J. Bacteriol.">
        <title>Genome sequence of Lentisphaera araneosa HTCC2155T, the type species of the order Lentisphaerales in the phylum Lentisphaerae.</title>
        <authorList>
            <person name="Thrash J.C."/>
            <person name="Cho J.C."/>
            <person name="Vergin K.L."/>
            <person name="Morris R.M."/>
            <person name="Giovannoni S.J."/>
        </authorList>
    </citation>
    <scope>NUCLEOTIDE SEQUENCE [LARGE SCALE GENOMIC DNA]</scope>
    <source>
        <strain evidence="1 2">HTCC2155</strain>
    </source>
</reference>
<keyword evidence="2" id="KW-1185">Reference proteome</keyword>
<protein>
    <submittedName>
        <fullName evidence="1">Uncharacterized protein</fullName>
    </submittedName>
</protein>
<gene>
    <name evidence="1" type="ORF">LNTAR_03739</name>
</gene>
<dbReference type="AlphaFoldDB" id="A6DTM9"/>
<sequence>MSMFMLNCPTCLVEKPQSCKHVRQVETEESVNKKFFTCHQCHKKYEIIDDNPEHLVVGPELP</sequence>
<proteinExistence type="predicted"/>
<comment type="caution">
    <text evidence="1">The sequence shown here is derived from an EMBL/GenBank/DDBJ whole genome shotgun (WGS) entry which is preliminary data.</text>
</comment>
<accession>A6DTM9</accession>